<gene>
    <name evidence="8" type="ORF">KIPB_007689</name>
</gene>
<proteinExistence type="inferred from homology"/>
<evidence type="ECO:0000256" key="3">
    <source>
        <dbReference type="ARBA" id="ARBA00022692"/>
    </source>
</evidence>
<keyword evidence="3 6" id="KW-0812">Transmembrane</keyword>
<dbReference type="InterPro" id="IPR050932">
    <property type="entry name" value="TM2D1-3-like"/>
</dbReference>
<evidence type="ECO:0000259" key="7">
    <source>
        <dbReference type="Pfam" id="PF05154"/>
    </source>
</evidence>
<evidence type="ECO:0000256" key="6">
    <source>
        <dbReference type="SAM" id="Phobius"/>
    </source>
</evidence>
<evidence type="ECO:0000256" key="5">
    <source>
        <dbReference type="ARBA" id="ARBA00023136"/>
    </source>
</evidence>
<dbReference type="EMBL" id="BDIP01002218">
    <property type="protein sequence ID" value="GIQ85933.1"/>
    <property type="molecule type" value="Genomic_DNA"/>
</dbReference>
<evidence type="ECO:0000256" key="2">
    <source>
        <dbReference type="ARBA" id="ARBA00008284"/>
    </source>
</evidence>
<reference evidence="8 9" key="1">
    <citation type="journal article" date="2018" name="PLoS ONE">
        <title>The draft genome of Kipferlia bialata reveals reductive genome evolution in fornicate parasites.</title>
        <authorList>
            <person name="Tanifuji G."/>
            <person name="Takabayashi S."/>
            <person name="Kume K."/>
            <person name="Takagi M."/>
            <person name="Nakayama T."/>
            <person name="Kamikawa R."/>
            <person name="Inagaki Y."/>
            <person name="Hashimoto T."/>
        </authorList>
    </citation>
    <scope>NUCLEOTIDE SEQUENCE [LARGE SCALE GENOMIC DNA]</scope>
    <source>
        <strain evidence="8">NY0173</strain>
    </source>
</reference>
<protein>
    <recommendedName>
        <fullName evidence="7">TM2 domain-containing protein</fullName>
    </recommendedName>
</protein>
<sequence>MQPQTTYVVSPGYSGQPQRSLAVAYILWFFLGGAGAHRFYLGAKGSAVLQLFLGMGGFVLTLITFGLYAIVWDITLCILGIWLLVDICLMPGLLRQYHFKSDSPLLVPQHQGNYHQYA</sequence>
<feature type="transmembrane region" description="Helical" evidence="6">
    <location>
        <begin position="20"/>
        <end position="41"/>
    </location>
</feature>
<dbReference type="OrthoDB" id="10262359at2759"/>
<evidence type="ECO:0000256" key="1">
    <source>
        <dbReference type="ARBA" id="ARBA00004141"/>
    </source>
</evidence>
<dbReference type="PANTHER" id="PTHR21016">
    <property type="entry name" value="BETA-AMYLOID BINDING PROTEIN-RELATED"/>
    <property type="match status" value="1"/>
</dbReference>
<feature type="domain" description="TM2" evidence="7">
    <location>
        <begin position="18"/>
        <end position="64"/>
    </location>
</feature>
<comment type="caution">
    <text evidence="8">The sequence shown here is derived from an EMBL/GenBank/DDBJ whole genome shotgun (WGS) entry which is preliminary data.</text>
</comment>
<feature type="transmembrane region" description="Helical" evidence="6">
    <location>
        <begin position="48"/>
        <end position="70"/>
    </location>
</feature>
<evidence type="ECO:0000313" key="9">
    <source>
        <dbReference type="Proteomes" id="UP000265618"/>
    </source>
</evidence>
<dbReference type="AlphaFoldDB" id="A0A9K3GK85"/>
<keyword evidence="9" id="KW-1185">Reference proteome</keyword>
<keyword evidence="4 6" id="KW-1133">Transmembrane helix</keyword>
<comment type="subcellular location">
    <subcellularLocation>
        <location evidence="1">Membrane</location>
        <topology evidence="1">Multi-pass membrane protein</topology>
    </subcellularLocation>
</comment>
<comment type="similarity">
    <text evidence="2">Belongs to the TM2 family.</text>
</comment>
<organism evidence="8 9">
    <name type="scientific">Kipferlia bialata</name>
    <dbReference type="NCBI Taxonomy" id="797122"/>
    <lineage>
        <taxon>Eukaryota</taxon>
        <taxon>Metamonada</taxon>
        <taxon>Carpediemonas-like organisms</taxon>
        <taxon>Kipferlia</taxon>
    </lineage>
</organism>
<keyword evidence="5 6" id="KW-0472">Membrane</keyword>
<dbReference type="InterPro" id="IPR007829">
    <property type="entry name" value="TM2"/>
</dbReference>
<feature type="transmembrane region" description="Helical" evidence="6">
    <location>
        <begin position="76"/>
        <end position="94"/>
    </location>
</feature>
<dbReference type="Proteomes" id="UP000265618">
    <property type="component" value="Unassembled WGS sequence"/>
</dbReference>
<name>A0A9K3GK85_9EUKA</name>
<accession>A0A9K3GK85</accession>
<evidence type="ECO:0000313" key="8">
    <source>
        <dbReference type="EMBL" id="GIQ85933.1"/>
    </source>
</evidence>
<evidence type="ECO:0000256" key="4">
    <source>
        <dbReference type="ARBA" id="ARBA00022989"/>
    </source>
</evidence>
<dbReference type="Pfam" id="PF05154">
    <property type="entry name" value="TM2"/>
    <property type="match status" value="1"/>
</dbReference>
<dbReference type="PANTHER" id="PTHR21016:SF25">
    <property type="entry name" value="TM2 DOMAIN-CONTAINING PROTEIN DDB_G0277895-RELATED"/>
    <property type="match status" value="1"/>
</dbReference>
<dbReference type="GO" id="GO:0016020">
    <property type="term" value="C:membrane"/>
    <property type="evidence" value="ECO:0007669"/>
    <property type="project" value="UniProtKB-SubCell"/>
</dbReference>